<organism evidence="6 7">
    <name type="scientific">Cephus cinctus</name>
    <name type="common">Wheat stem sawfly</name>
    <dbReference type="NCBI Taxonomy" id="211228"/>
    <lineage>
        <taxon>Eukaryota</taxon>
        <taxon>Metazoa</taxon>
        <taxon>Ecdysozoa</taxon>
        <taxon>Arthropoda</taxon>
        <taxon>Hexapoda</taxon>
        <taxon>Insecta</taxon>
        <taxon>Pterygota</taxon>
        <taxon>Neoptera</taxon>
        <taxon>Endopterygota</taxon>
        <taxon>Hymenoptera</taxon>
        <taxon>Cephoidea</taxon>
        <taxon>Cephidae</taxon>
        <taxon>Cephus</taxon>
    </lineage>
</organism>
<sequence>MLEAKPDPNPTIKYTKLFINNEWVDAVSGRKLPTINPATEKVIVEVAEGDKADIDKAVAAAKAAFARGSEWRRLTASARGELLIRLADLIGRDINQIASLESIDNGKPFSNSFQEVYGSIKIFKYYAGLADKVGGQTMPTDENELGFTRKEPLGIVGAIIPWNYPFILLAMKLAPALAAGCTLVLKPAELTPLSALYIGTLIQEAGFPKGVVNIVPGYGATAGNALAEHSDVRKLAFTGSTVVGHKILEAAGRTTLKRVTLELGGKSPLVVFDDADLDKAVGYTCHGVFLNAGQTCIAPTRIFVQSSVHDKFIEKAVAFAKTVKIGGAFEPDVFQGPQISELQFKKVLAYIESGIKEGAKLECGGSRHGTDGYFIQPTIFSNVTDDMKIAKEEIFGPVTCILKFETFEEVVQRANNTKYGLASGVFTNDITKALEFAKAIEAGSVGINQWVLPAPHLPFGGYKQSGFGRELGTNSLDEFLEIKTISISLPTNN</sequence>
<dbReference type="InterPro" id="IPR016163">
    <property type="entry name" value="Ald_DH_C"/>
</dbReference>
<dbReference type="FunFam" id="3.40.605.10:FF:000050">
    <property type="entry name" value="Aldehyde dehydrogenase, mitochondrial"/>
    <property type="match status" value="1"/>
</dbReference>
<dbReference type="FunFam" id="3.40.309.10:FF:000001">
    <property type="entry name" value="Mitochondrial aldehyde dehydrogenase 2"/>
    <property type="match status" value="1"/>
</dbReference>
<evidence type="ECO:0000256" key="1">
    <source>
        <dbReference type="ARBA" id="ARBA00009986"/>
    </source>
</evidence>
<proteinExistence type="inferred from homology"/>
<evidence type="ECO:0000256" key="3">
    <source>
        <dbReference type="PROSITE-ProRule" id="PRU10007"/>
    </source>
</evidence>
<dbReference type="RefSeq" id="XP_015600492.1">
    <property type="nucleotide sequence ID" value="XM_015745006.2"/>
</dbReference>
<dbReference type="Gene3D" id="3.40.605.10">
    <property type="entry name" value="Aldehyde Dehydrogenase, Chain A, domain 1"/>
    <property type="match status" value="1"/>
</dbReference>
<reference evidence="7" key="1">
    <citation type="submission" date="2025-08" db="UniProtKB">
        <authorList>
            <consortium name="RefSeq"/>
        </authorList>
    </citation>
    <scope>IDENTIFICATION</scope>
</reference>
<dbReference type="InterPro" id="IPR016162">
    <property type="entry name" value="Ald_DH_N"/>
</dbReference>
<evidence type="ECO:0000313" key="6">
    <source>
        <dbReference type="Proteomes" id="UP000694920"/>
    </source>
</evidence>
<evidence type="ECO:0000313" key="7">
    <source>
        <dbReference type="RefSeq" id="XP_015600492.1"/>
    </source>
</evidence>
<dbReference type="SUPFAM" id="SSF53720">
    <property type="entry name" value="ALDH-like"/>
    <property type="match status" value="1"/>
</dbReference>
<keyword evidence="6" id="KW-1185">Reference proteome</keyword>
<dbReference type="PROSITE" id="PS00070">
    <property type="entry name" value="ALDEHYDE_DEHYDR_CYS"/>
    <property type="match status" value="1"/>
</dbReference>
<accession>A0AAJ7C2U6</accession>
<dbReference type="Proteomes" id="UP000694920">
    <property type="component" value="Unplaced"/>
</dbReference>
<keyword evidence="2 4" id="KW-0560">Oxidoreductase</keyword>
<comment type="similarity">
    <text evidence="1 4">Belongs to the aldehyde dehydrogenase family.</text>
</comment>
<name>A0AAJ7C2U6_CEPCN</name>
<dbReference type="InterPro" id="IPR015590">
    <property type="entry name" value="Aldehyde_DH_dom"/>
</dbReference>
<dbReference type="AlphaFoldDB" id="A0AAJ7C2U6"/>
<evidence type="ECO:0000256" key="2">
    <source>
        <dbReference type="ARBA" id="ARBA00023002"/>
    </source>
</evidence>
<dbReference type="InterPro" id="IPR029510">
    <property type="entry name" value="Ald_DH_CS_GLU"/>
</dbReference>
<dbReference type="PROSITE" id="PS00687">
    <property type="entry name" value="ALDEHYDE_DEHYDR_GLU"/>
    <property type="match status" value="1"/>
</dbReference>
<dbReference type="KEGG" id="ccin:107270205"/>
<feature type="active site" evidence="3">
    <location>
        <position position="262"/>
    </location>
</feature>
<dbReference type="GO" id="GO:0016620">
    <property type="term" value="F:oxidoreductase activity, acting on the aldehyde or oxo group of donors, NAD or NADP as acceptor"/>
    <property type="evidence" value="ECO:0007669"/>
    <property type="project" value="InterPro"/>
</dbReference>
<dbReference type="FunFam" id="3.40.605.10:FF:000026">
    <property type="entry name" value="Aldehyde dehydrogenase, putative"/>
    <property type="match status" value="1"/>
</dbReference>
<gene>
    <name evidence="7" type="primary">LOC107270205</name>
</gene>
<dbReference type="InterPro" id="IPR016160">
    <property type="entry name" value="Ald_DH_CS_CYS"/>
</dbReference>
<evidence type="ECO:0000256" key="4">
    <source>
        <dbReference type="RuleBase" id="RU003345"/>
    </source>
</evidence>
<feature type="domain" description="Aldehyde dehydrogenase" evidence="5">
    <location>
        <begin position="23"/>
        <end position="485"/>
    </location>
</feature>
<protein>
    <submittedName>
        <fullName evidence="7">Retinal dehydrogenase 1</fullName>
    </submittedName>
</protein>
<evidence type="ECO:0000259" key="5">
    <source>
        <dbReference type="Pfam" id="PF00171"/>
    </source>
</evidence>
<dbReference type="Gene3D" id="3.40.309.10">
    <property type="entry name" value="Aldehyde Dehydrogenase, Chain A, domain 2"/>
    <property type="match status" value="1"/>
</dbReference>
<dbReference type="PANTHER" id="PTHR11699">
    <property type="entry name" value="ALDEHYDE DEHYDROGENASE-RELATED"/>
    <property type="match status" value="1"/>
</dbReference>
<dbReference type="InterPro" id="IPR016161">
    <property type="entry name" value="Ald_DH/histidinol_DH"/>
</dbReference>
<dbReference type="Pfam" id="PF00171">
    <property type="entry name" value="Aldedh"/>
    <property type="match status" value="1"/>
</dbReference>
<dbReference type="GeneID" id="107270205"/>